<evidence type="ECO:0000256" key="1">
    <source>
        <dbReference type="SAM" id="Coils"/>
    </source>
</evidence>
<feature type="region of interest" description="Disordered" evidence="2">
    <location>
        <begin position="697"/>
        <end position="719"/>
    </location>
</feature>
<dbReference type="PANTHER" id="PTHR43941">
    <property type="entry name" value="STRUCTURAL MAINTENANCE OF CHROMOSOMES PROTEIN 2"/>
    <property type="match status" value="1"/>
</dbReference>
<feature type="region of interest" description="Disordered" evidence="2">
    <location>
        <begin position="1"/>
        <end position="20"/>
    </location>
</feature>
<dbReference type="OrthoDB" id="10438690at2759"/>
<keyword evidence="1" id="KW-0175">Coiled coil</keyword>
<feature type="coiled-coil region" evidence="1">
    <location>
        <begin position="45"/>
        <end position="164"/>
    </location>
</feature>
<feature type="compositionally biased region" description="Acidic residues" evidence="2">
    <location>
        <begin position="585"/>
        <end position="600"/>
    </location>
</feature>
<feature type="compositionally biased region" description="Basic and acidic residues" evidence="2">
    <location>
        <begin position="379"/>
        <end position="393"/>
    </location>
</feature>
<dbReference type="PANTHER" id="PTHR43941:SF1">
    <property type="entry name" value="STRUCTURAL MAINTENANCE OF CHROMOSOMES PROTEIN 2"/>
    <property type="match status" value="1"/>
</dbReference>
<feature type="compositionally biased region" description="Acidic residues" evidence="2">
    <location>
        <begin position="527"/>
        <end position="537"/>
    </location>
</feature>
<feature type="region of interest" description="Disordered" evidence="2">
    <location>
        <begin position="523"/>
        <end position="667"/>
    </location>
</feature>
<feature type="coiled-coil region" evidence="1">
    <location>
        <begin position="321"/>
        <end position="348"/>
    </location>
</feature>
<dbReference type="EMBL" id="RQTK01000018">
    <property type="protein sequence ID" value="RUS91097.1"/>
    <property type="molecule type" value="Genomic_DNA"/>
</dbReference>
<proteinExistence type="predicted"/>
<evidence type="ECO:0000313" key="4">
    <source>
        <dbReference type="Proteomes" id="UP000271974"/>
    </source>
</evidence>
<feature type="region of interest" description="Disordered" evidence="2">
    <location>
        <begin position="454"/>
        <end position="511"/>
    </location>
</feature>
<feature type="region of interest" description="Disordered" evidence="2">
    <location>
        <begin position="378"/>
        <end position="411"/>
    </location>
</feature>
<sequence length="719" mass="83211">MYYHYSTEVTSPLSERNRQTVGKAWHQPTSENDFVTMQQKMLGLNTQQKNIMREYEDELDAMKAEIKKIRVDYDGLKQKNSRYRTQLKEKSEQLRRMAEAQARADRRHTAQPEETWNAEKTKLLARIKQLEIERKQAEERCKDLLAAKDENATLKREVESLKFRENIWKEEKEMAERKRRKMNEHKDWSSANTNKSTFTFDDAFEHMTRSDVPYKSLPAINILNYTESNDLQDIRKSLNEAREELFDEGLSHLILTFNQIEVHFISKMFTKYGAVTSKKVFVSVCSVSALGCLCACGNNKTVGPQMESKIASLESNCLTEVQNLVRNVDILKQELINSQRELQSLKEYSRHMEQKREEEKLQILNESRELKLDLSSLRTEIRDKSQGSDRTDQSRGPLTDTRERSSPLEKFESQYSPLVGFVGSRCDYLKMKLETLKKHLNNLDHQTQTVLTQSMGEAGDQSGSASSDTQSKHTAMQRQNSGGGSANKKRSNGTGNNSTNLRKRTKSKNNSDCNLLAAIQKQNMSADADDDSNDDDDIQKRNEDDDEDEIPVLTPRPHRNKYEKDMDTLIVENGENIERLRLPSLEEEDDEEEDEEEEDDRGCPSHRESVGGDNSDRDVFAETESSGASDHSREFGNGRHQFDMRLESPRRRRDRSLPRVEEEDESVINSFLSGEKRRATSLERQVDSRFEKLEQELENRRRKKGPMPAYHHLMPKSAH</sequence>
<gene>
    <name evidence="3" type="ORF">EGW08_001122</name>
</gene>
<evidence type="ECO:0000313" key="3">
    <source>
        <dbReference type="EMBL" id="RUS91097.1"/>
    </source>
</evidence>
<feature type="compositionally biased region" description="Basic and acidic residues" evidence="2">
    <location>
        <begin position="601"/>
        <end position="620"/>
    </location>
</feature>
<name>A0A3S1AG64_ELYCH</name>
<comment type="caution">
    <text evidence="3">The sequence shown here is derived from an EMBL/GenBank/DDBJ whole genome shotgun (WGS) entry which is preliminary data.</text>
</comment>
<reference evidence="3 4" key="1">
    <citation type="submission" date="2019-01" db="EMBL/GenBank/DDBJ databases">
        <title>A draft genome assembly of the solar-powered sea slug Elysia chlorotica.</title>
        <authorList>
            <person name="Cai H."/>
            <person name="Li Q."/>
            <person name="Fang X."/>
            <person name="Li J."/>
            <person name="Curtis N.E."/>
            <person name="Altenburger A."/>
            <person name="Shibata T."/>
            <person name="Feng M."/>
            <person name="Maeda T."/>
            <person name="Schwartz J.A."/>
            <person name="Shigenobu S."/>
            <person name="Lundholm N."/>
            <person name="Nishiyama T."/>
            <person name="Yang H."/>
            <person name="Hasebe M."/>
            <person name="Li S."/>
            <person name="Pierce S.K."/>
            <person name="Wang J."/>
        </authorList>
    </citation>
    <scope>NUCLEOTIDE SEQUENCE [LARGE SCALE GENOMIC DNA]</scope>
    <source>
        <strain evidence="3">EC2010</strain>
        <tissue evidence="3">Whole organism of an adult</tissue>
    </source>
</reference>
<feature type="compositionally biased region" description="Basic and acidic residues" evidence="2">
    <location>
        <begin position="400"/>
        <end position="411"/>
    </location>
</feature>
<accession>A0A3S1AG64</accession>
<keyword evidence="4" id="KW-1185">Reference proteome</keyword>
<protein>
    <submittedName>
        <fullName evidence="3">Uncharacterized protein</fullName>
    </submittedName>
</protein>
<organism evidence="3 4">
    <name type="scientific">Elysia chlorotica</name>
    <name type="common">Eastern emerald elysia</name>
    <name type="synonym">Sea slug</name>
    <dbReference type="NCBI Taxonomy" id="188477"/>
    <lineage>
        <taxon>Eukaryota</taxon>
        <taxon>Metazoa</taxon>
        <taxon>Spiralia</taxon>
        <taxon>Lophotrochozoa</taxon>
        <taxon>Mollusca</taxon>
        <taxon>Gastropoda</taxon>
        <taxon>Heterobranchia</taxon>
        <taxon>Euthyneura</taxon>
        <taxon>Panpulmonata</taxon>
        <taxon>Sacoglossa</taxon>
        <taxon>Placobranchoidea</taxon>
        <taxon>Plakobranchidae</taxon>
        <taxon>Elysia</taxon>
    </lineage>
</organism>
<dbReference type="Proteomes" id="UP000271974">
    <property type="component" value="Unassembled WGS sequence"/>
</dbReference>
<evidence type="ECO:0000256" key="2">
    <source>
        <dbReference type="SAM" id="MobiDB-lite"/>
    </source>
</evidence>
<feature type="compositionally biased region" description="Basic and acidic residues" evidence="2">
    <location>
        <begin position="630"/>
        <end position="660"/>
    </location>
</feature>
<feature type="compositionally biased region" description="Polar residues" evidence="2">
    <location>
        <begin position="454"/>
        <end position="480"/>
    </location>
</feature>
<dbReference type="AlphaFoldDB" id="A0A3S1AG64"/>